<reference evidence="1" key="1">
    <citation type="journal article" date="2012" name="Nature">
        <title>The oyster genome reveals stress adaptation and complexity of shell formation.</title>
        <authorList>
            <person name="Zhang G."/>
            <person name="Fang X."/>
            <person name="Guo X."/>
            <person name="Li L."/>
            <person name="Luo R."/>
            <person name="Xu F."/>
            <person name="Yang P."/>
            <person name="Zhang L."/>
            <person name="Wang X."/>
            <person name="Qi H."/>
            <person name="Xiong Z."/>
            <person name="Que H."/>
            <person name="Xie Y."/>
            <person name="Holland P.W."/>
            <person name="Paps J."/>
            <person name="Zhu Y."/>
            <person name="Wu F."/>
            <person name="Chen Y."/>
            <person name="Wang J."/>
            <person name="Peng C."/>
            <person name="Meng J."/>
            <person name="Yang L."/>
            <person name="Liu J."/>
            <person name="Wen B."/>
            <person name="Zhang N."/>
            <person name="Huang Z."/>
            <person name="Zhu Q."/>
            <person name="Feng Y."/>
            <person name="Mount A."/>
            <person name="Hedgecock D."/>
            <person name="Xu Z."/>
            <person name="Liu Y."/>
            <person name="Domazet-Loso T."/>
            <person name="Du Y."/>
            <person name="Sun X."/>
            <person name="Zhang S."/>
            <person name="Liu B."/>
            <person name="Cheng P."/>
            <person name="Jiang X."/>
            <person name="Li J."/>
            <person name="Fan D."/>
            <person name="Wang W."/>
            <person name="Fu W."/>
            <person name="Wang T."/>
            <person name="Wang B."/>
            <person name="Zhang J."/>
            <person name="Peng Z."/>
            <person name="Li Y."/>
            <person name="Li N."/>
            <person name="Wang J."/>
            <person name="Chen M."/>
            <person name="He Y."/>
            <person name="Tan F."/>
            <person name="Song X."/>
            <person name="Zheng Q."/>
            <person name="Huang R."/>
            <person name="Yang H."/>
            <person name="Du X."/>
            <person name="Chen L."/>
            <person name="Yang M."/>
            <person name="Gaffney P.M."/>
            <person name="Wang S."/>
            <person name="Luo L."/>
            <person name="She Z."/>
            <person name="Ming Y."/>
            <person name="Huang W."/>
            <person name="Zhang S."/>
            <person name="Huang B."/>
            <person name="Zhang Y."/>
            <person name="Qu T."/>
            <person name="Ni P."/>
            <person name="Miao G."/>
            <person name="Wang J."/>
            <person name="Wang Q."/>
            <person name="Steinberg C.E."/>
            <person name="Wang H."/>
            <person name="Li N."/>
            <person name="Qian L."/>
            <person name="Zhang G."/>
            <person name="Li Y."/>
            <person name="Yang H."/>
            <person name="Liu X."/>
            <person name="Wang J."/>
            <person name="Yin Y."/>
            <person name="Wang J."/>
        </authorList>
    </citation>
    <scope>NUCLEOTIDE SEQUENCE [LARGE SCALE GENOMIC DNA]</scope>
    <source>
        <strain evidence="1">05x7-T-G4-1.051#20</strain>
    </source>
</reference>
<accession>K1QM42</accession>
<name>K1QM42_MAGGI</name>
<dbReference type="EMBL" id="JH818816">
    <property type="protein sequence ID" value="EKC34938.1"/>
    <property type="molecule type" value="Genomic_DNA"/>
</dbReference>
<dbReference type="InParanoid" id="K1QM42"/>
<dbReference type="InterPro" id="IPR043129">
    <property type="entry name" value="ATPase_NBD"/>
</dbReference>
<dbReference type="PANTHER" id="PTHR14187:SF5">
    <property type="entry name" value="HEAT SHOCK 70 KDA PROTEIN 12A"/>
    <property type="match status" value="1"/>
</dbReference>
<dbReference type="PANTHER" id="PTHR14187">
    <property type="entry name" value="ALPHA KINASE/ELONGATION FACTOR 2 KINASE"/>
    <property type="match status" value="1"/>
</dbReference>
<gene>
    <name evidence="1" type="ORF">CGI_10016222</name>
</gene>
<keyword evidence="1" id="KW-0346">Stress response</keyword>
<dbReference type="HOGENOM" id="CLU_437597_0_0_1"/>
<protein>
    <submittedName>
        <fullName evidence="1">Heat shock 70 kDa protein 12A</fullName>
    </submittedName>
</protein>
<sequence length="625" mass="70507">MYSGCYSRIASQLSLESEAATIFTYESNQNLFHPGRKFIVVNAGEKHEETSKIKLKADKILFSKKLAKSCFKQPISCIVEHLRSLLNSSNGQGVELMVMAGGFSNSMILLDAVKKAFPLQVVTPHFQKGDAAWSVMKRAVNFGHGSNHIEYISTNLDDLRELQLTAENGKTMYALNVFSQSIRYLKDAFLRQNNDAGFNWEEQDIRWVLTVPAIWPEEAISFMRKAAEEAGIVEQHLKICLEPEAATIFTYESNQNLFHPGCKFIVVDAGGGTVDVTGYEVLKEKGLKELFPPSGGDWGGNRVNKAFLSLLGDIFGTDILSYFRRSHASEYHELGKSIEISKGVVMASDDVTDFTLKIPSALWEIHRQHSKNRKENDKISLEKDGKTYIIKLRADKIRFSRKLAKLCFEQPISSIVKHLKSLLNSSDGQGVELIVMAGGFSNSMILLNTVKKAFPKVHVVTPHFQEGDAAWSVLRGAVNFGHGSNLIDYRRCKRTYGFEITEQYDVTKHASHRPIRVNGEDRCYEVFKKIVEKNKPLKANETRTETVGIEPDWDGNLKFFASDKKNPVFTDEESSWKIGKIHVDKPFPKSSNLEIKMFFGKGEIEFDVTNPDNGKKIRKRLVLDI</sequence>
<dbReference type="AlphaFoldDB" id="K1QM42"/>
<dbReference type="Gene3D" id="3.30.420.40">
    <property type="match status" value="2"/>
</dbReference>
<dbReference type="CDD" id="cd10229">
    <property type="entry name" value="ASKHA_NBD_HSP70_HSPA12"/>
    <property type="match status" value="1"/>
</dbReference>
<dbReference type="SUPFAM" id="SSF53067">
    <property type="entry name" value="Actin-like ATPase domain"/>
    <property type="match status" value="2"/>
</dbReference>
<evidence type="ECO:0000313" key="1">
    <source>
        <dbReference type="EMBL" id="EKC34938.1"/>
    </source>
</evidence>
<dbReference type="Gene3D" id="3.90.640.10">
    <property type="entry name" value="Actin, Chain A, domain 4"/>
    <property type="match status" value="1"/>
</dbReference>
<organism evidence="1">
    <name type="scientific">Magallana gigas</name>
    <name type="common">Pacific oyster</name>
    <name type="synonym">Crassostrea gigas</name>
    <dbReference type="NCBI Taxonomy" id="29159"/>
    <lineage>
        <taxon>Eukaryota</taxon>
        <taxon>Metazoa</taxon>
        <taxon>Spiralia</taxon>
        <taxon>Lophotrochozoa</taxon>
        <taxon>Mollusca</taxon>
        <taxon>Bivalvia</taxon>
        <taxon>Autobranchia</taxon>
        <taxon>Pteriomorphia</taxon>
        <taxon>Ostreida</taxon>
        <taxon>Ostreoidea</taxon>
        <taxon>Ostreidae</taxon>
        <taxon>Magallana</taxon>
    </lineage>
</organism>
<proteinExistence type="predicted"/>